<dbReference type="PANTHER" id="PTHR36435:SF1">
    <property type="entry name" value="CAAX AMINO TERMINAL PROTEASE FAMILY PROTEIN"/>
    <property type="match status" value="1"/>
</dbReference>
<feature type="transmembrane region" description="Helical" evidence="1">
    <location>
        <begin position="97"/>
        <end position="121"/>
    </location>
</feature>
<name>A0A151AGL0_9EURY</name>
<keyword evidence="1" id="KW-0812">Transmembrane</keyword>
<accession>A0A151AGL0</accession>
<keyword evidence="1" id="KW-0472">Membrane</keyword>
<reference evidence="3 4" key="1">
    <citation type="submission" date="2016-02" db="EMBL/GenBank/DDBJ databases">
        <title>Genome sequence of Halalkalicoccus paucihalophilus DSM 24557.</title>
        <authorList>
            <person name="Poehlein A."/>
            <person name="Daniel R."/>
        </authorList>
    </citation>
    <scope>NUCLEOTIDE SEQUENCE [LARGE SCALE GENOMIC DNA]</scope>
    <source>
        <strain evidence="3 4">DSM 24557</strain>
    </source>
</reference>
<evidence type="ECO:0000259" key="2">
    <source>
        <dbReference type="Pfam" id="PF02517"/>
    </source>
</evidence>
<dbReference type="AlphaFoldDB" id="A0A151AGL0"/>
<dbReference type="Pfam" id="PF02517">
    <property type="entry name" value="Rce1-like"/>
    <property type="match status" value="1"/>
</dbReference>
<dbReference type="GO" id="GO:0080120">
    <property type="term" value="P:CAAX-box protein maturation"/>
    <property type="evidence" value="ECO:0007669"/>
    <property type="project" value="UniProtKB-ARBA"/>
</dbReference>
<protein>
    <submittedName>
        <fullName evidence="3">CAAX amino terminal protease self-immunity</fullName>
    </submittedName>
</protein>
<dbReference type="GO" id="GO:0004175">
    <property type="term" value="F:endopeptidase activity"/>
    <property type="evidence" value="ECO:0007669"/>
    <property type="project" value="UniProtKB-ARBA"/>
</dbReference>
<dbReference type="InterPro" id="IPR003675">
    <property type="entry name" value="Rce1/LyrA-like_dom"/>
</dbReference>
<feature type="transmembrane region" description="Helical" evidence="1">
    <location>
        <begin position="141"/>
        <end position="160"/>
    </location>
</feature>
<sequence length="255" mass="26726">MSSRTTDASALDYATTLVTVLLIGVAGFAIGTLLTFVAAGLLGAIGIDVFASPVLQIVVGVVTLQGLGFGSVALFYLSTREEGLGLLMLSMPDLQDVIWIAVGLISLFVALIGMNVVQTTFGIESAQHSLQELGTQNPELLLVLVPLSILLVGPGEELLFRGVIQQLLRLRFGVVIGIGIASVIFSFAHVASLTGEGLVPTLVTYVVLSLILGVSYEYSGNLVVPATIHGLFNAIQFLILYWATTTGSVPAVLLL</sequence>
<comment type="caution">
    <text evidence="3">The sequence shown here is derived from an EMBL/GenBank/DDBJ whole genome shotgun (WGS) entry which is preliminary data.</text>
</comment>
<dbReference type="RefSeq" id="WP_066381662.1">
    <property type="nucleotide sequence ID" value="NZ_LTAZ01000004.1"/>
</dbReference>
<feature type="domain" description="CAAX prenyl protease 2/Lysostaphin resistance protein A-like" evidence="2">
    <location>
        <begin position="140"/>
        <end position="235"/>
    </location>
</feature>
<gene>
    <name evidence="3" type="ORF">HAPAU_18270</name>
</gene>
<feature type="transmembrane region" description="Helical" evidence="1">
    <location>
        <begin position="172"/>
        <end position="191"/>
    </location>
</feature>
<keyword evidence="3" id="KW-0378">Hydrolase</keyword>
<dbReference type="OrthoDB" id="275779at2157"/>
<dbReference type="PANTHER" id="PTHR36435">
    <property type="entry name" value="SLR1288 PROTEIN"/>
    <property type="match status" value="1"/>
</dbReference>
<evidence type="ECO:0000256" key="1">
    <source>
        <dbReference type="SAM" id="Phobius"/>
    </source>
</evidence>
<dbReference type="GO" id="GO:0006508">
    <property type="term" value="P:proteolysis"/>
    <property type="evidence" value="ECO:0007669"/>
    <property type="project" value="UniProtKB-KW"/>
</dbReference>
<feature type="transmembrane region" description="Helical" evidence="1">
    <location>
        <begin position="20"/>
        <end position="47"/>
    </location>
</feature>
<evidence type="ECO:0000313" key="4">
    <source>
        <dbReference type="Proteomes" id="UP000075321"/>
    </source>
</evidence>
<feature type="transmembrane region" description="Helical" evidence="1">
    <location>
        <begin position="197"/>
        <end position="215"/>
    </location>
</feature>
<dbReference type="InterPro" id="IPR052710">
    <property type="entry name" value="CAAX_protease"/>
</dbReference>
<feature type="transmembrane region" description="Helical" evidence="1">
    <location>
        <begin position="222"/>
        <end position="243"/>
    </location>
</feature>
<dbReference type="PATRIC" id="fig|1008153.3.peg.1858"/>
<feature type="transmembrane region" description="Helical" evidence="1">
    <location>
        <begin position="53"/>
        <end position="77"/>
    </location>
</feature>
<keyword evidence="3" id="KW-0645">Protease</keyword>
<organism evidence="3 4">
    <name type="scientific">Halalkalicoccus paucihalophilus</name>
    <dbReference type="NCBI Taxonomy" id="1008153"/>
    <lineage>
        <taxon>Archaea</taxon>
        <taxon>Methanobacteriati</taxon>
        <taxon>Methanobacteriota</taxon>
        <taxon>Stenosarchaea group</taxon>
        <taxon>Halobacteria</taxon>
        <taxon>Halobacteriales</taxon>
        <taxon>Halococcaceae</taxon>
        <taxon>Halalkalicoccus</taxon>
    </lineage>
</organism>
<dbReference type="EMBL" id="LTAZ01000004">
    <property type="protein sequence ID" value="KYH26724.1"/>
    <property type="molecule type" value="Genomic_DNA"/>
</dbReference>
<evidence type="ECO:0000313" key="3">
    <source>
        <dbReference type="EMBL" id="KYH26724.1"/>
    </source>
</evidence>
<keyword evidence="1" id="KW-1133">Transmembrane helix</keyword>
<dbReference type="Proteomes" id="UP000075321">
    <property type="component" value="Unassembled WGS sequence"/>
</dbReference>
<keyword evidence="4" id="KW-1185">Reference proteome</keyword>
<proteinExistence type="predicted"/>